<evidence type="ECO:0000256" key="1">
    <source>
        <dbReference type="SAM" id="Phobius"/>
    </source>
</evidence>
<dbReference type="Proteomes" id="UP000228502">
    <property type="component" value="Unassembled WGS sequence"/>
</dbReference>
<sequence>MEHTKGTMIVSAVLLVVCLAIASFLIFHEQQIFPSLIFLGLAFIDGTKFYLSYQKLKERDHHGNN</sequence>
<keyword evidence="1" id="KW-1133">Transmembrane helix</keyword>
<organism evidence="2 3">
    <name type="scientific">Staphylococcus epidermidis</name>
    <dbReference type="NCBI Taxonomy" id="1282"/>
    <lineage>
        <taxon>Bacteria</taxon>
        <taxon>Bacillati</taxon>
        <taxon>Bacillota</taxon>
        <taxon>Bacilli</taxon>
        <taxon>Bacillales</taxon>
        <taxon>Staphylococcaceae</taxon>
        <taxon>Staphylococcus</taxon>
    </lineage>
</organism>
<dbReference type="RefSeq" id="WP_099800680.1">
    <property type="nucleotide sequence ID" value="NZ_JAKSAL010000022.1"/>
</dbReference>
<keyword evidence="1" id="KW-0472">Membrane</keyword>
<evidence type="ECO:0000313" key="2">
    <source>
        <dbReference type="EMBL" id="PIH09306.1"/>
    </source>
</evidence>
<name>A0AAE5QV79_STAEP</name>
<accession>A0AAE5QV79</accession>
<gene>
    <name evidence="2" type="ORF">CTJ08_11685</name>
</gene>
<comment type="caution">
    <text evidence="2">The sequence shown here is derived from an EMBL/GenBank/DDBJ whole genome shotgun (WGS) entry which is preliminary data.</text>
</comment>
<dbReference type="EMBL" id="PEJG01000020">
    <property type="protein sequence ID" value="PIH09306.1"/>
    <property type="molecule type" value="Genomic_DNA"/>
</dbReference>
<feature type="transmembrane region" description="Helical" evidence="1">
    <location>
        <begin position="32"/>
        <end position="51"/>
    </location>
</feature>
<proteinExistence type="predicted"/>
<keyword evidence="1" id="KW-0812">Transmembrane</keyword>
<dbReference type="AlphaFoldDB" id="A0AAE5QV79"/>
<reference evidence="2 3" key="1">
    <citation type="submission" date="2017-10" db="EMBL/GenBank/DDBJ databases">
        <title>genome sequences of Staph epi in chlorhexidine trial.</title>
        <authorList>
            <person name="Greninger A.L."/>
            <person name="Addetia A."/>
            <person name="Qin X."/>
            <person name="Zerr D."/>
        </authorList>
    </citation>
    <scope>NUCLEOTIDE SEQUENCE [LARGE SCALE GENOMIC DNA]</scope>
    <source>
        <strain evidence="2 3">SCH-17</strain>
    </source>
</reference>
<protein>
    <submittedName>
        <fullName evidence="2">Uncharacterized protein</fullName>
    </submittedName>
</protein>
<evidence type="ECO:0000313" key="3">
    <source>
        <dbReference type="Proteomes" id="UP000228502"/>
    </source>
</evidence>
<feature type="transmembrane region" description="Helical" evidence="1">
    <location>
        <begin position="7"/>
        <end position="26"/>
    </location>
</feature>